<name>A0A8X6GNX7_TRICU</name>
<evidence type="ECO:0000313" key="2">
    <source>
        <dbReference type="EMBL" id="GFQ86488.1"/>
    </source>
</evidence>
<sequence length="73" mass="8480">MTAVERTEREHKEFPGNFPVKTKQHSEFFFLANAQKHSCVNHFADEKTVTGDREDYPVHMSDNASDAQIRNEK</sequence>
<evidence type="ECO:0000313" key="3">
    <source>
        <dbReference type="Proteomes" id="UP000887116"/>
    </source>
</evidence>
<comment type="caution">
    <text evidence="2">The sequence shown here is derived from an EMBL/GenBank/DDBJ whole genome shotgun (WGS) entry which is preliminary data.</text>
</comment>
<accession>A0A8X6GNX7</accession>
<gene>
    <name evidence="2" type="ORF">TNCT_131481</name>
</gene>
<protein>
    <submittedName>
        <fullName evidence="2">Uncharacterized protein</fullName>
    </submittedName>
</protein>
<feature type="region of interest" description="Disordered" evidence="1">
    <location>
        <begin position="51"/>
        <end position="73"/>
    </location>
</feature>
<proteinExistence type="predicted"/>
<dbReference type="Proteomes" id="UP000887116">
    <property type="component" value="Unassembled WGS sequence"/>
</dbReference>
<feature type="compositionally biased region" description="Polar residues" evidence="1">
    <location>
        <begin position="62"/>
        <end position="73"/>
    </location>
</feature>
<organism evidence="2 3">
    <name type="scientific">Trichonephila clavata</name>
    <name type="common">Joro spider</name>
    <name type="synonym">Nephila clavata</name>
    <dbReference type="NCBI Taxonomy" id="2740835"/>
    <lineage>
        <taxon>Eukaryota</taxon>
        <taxon>Metazoa</taxon>
        <taxon>Ecdysozoa</taxon>
        <taxon>Arthropoda</taxon>
        <taxon>Chelicerata</taxon>
        <taxon>Arachnida</taxon>
        <taxon>Araneae</taxon>
        <taxon>Araneomorphae</taxon>
        <taxon>Entelegynae</taxon>
        <taxon>Araneoidea</taxon>
        <taxon>Nephilidae</taxon>
        <taxon>Trichonephila</taxon>
    </lineage>
</organism>
<keyword evidence="3" id="KW-1185">Reference proteome</keyword>
<evidence type="ECO:0000256" key="1">
    <source>
        <dbReference type="SAM" id="MobiDB-lite"/>
    </source>
</evidence>
<reference evidence="2" key="1">
    <citation type="submission" date="2020-07" db="EMBL/GenBank/DDBJ databases">
        <title>Multicomponent nature underlies the extraordinary mechanical properties of spider dragline silk.</title>
        <authorList>
            <person name="Kono N."/>
            <person name="Nakamura H."/>
            <person name="Mori M."/>
            <person name="Yoshida Y."/>
            <person name="Ohtoshi R."/>
            <person name="Malay A.D."/>
            <person name="Moran D.A.P."/>
            <person name="Tomita M."/>
            <person name="Numata K."/>
            <person name="Arakawa K."/>
        </authorList>
    </citation>
    <scope>NUCLEOTIDE SEQUENCE</scope>
</reference>
<dbReference type="AlphaFoldDB" id="A0A8X6GNX7"/>
<dbReference type="EMBL" id="BMAO01003219">
    <property type="protein sequence ID" value="GFQ86488.1"/>
    <property type="molecule type" value="Genomic_DNA"/>
</dbReference>